<evidence type="ECO:0008006" key="5">
    <source>
        <dbReference type="Google" id="ProtNLM"/>
    </source>
</evidence>
<dbReference type="InterPro" id="IPR058747">
    <property type="entry name" value="PglY_C"/>
</dbReference>
<organism evidence="3 4">
    <name type="scientific">Sphaerisporangium rhizosphaerae</name>
    <dbReference type="NCBI Taxonomy" id="2269375"/>
    <lineage>
        <taxon>Bacteria</taxon>
        <taxon>Bacillati</taxon>
        <taxon>Actinomycetota</taxon>
        <taxon>Actinomycetes</taxon>
        <taxon>Streptosporangiales</taxon>
        <taxon>Streptosporangiaceae</taxon>
        <taxon>Sphaerisporangium</taxon>
    </lineage>
</organism>
<protein>
    <recommendedName>
        <fullName evidence="5">Phage resistance protein</fullName>
    </recommendedName>
</protein>
<reference evidence="4" key="1">
    <citation type="journal article" date="2019" name="Int. J. Syst. Evol. Microbiol.">
        <title>The Global Catalogue of Microorganisms (GCM) 10K type strain sequencing project: providing services to taxonomists for standard genome sequencing and annotation.</title>
        <authorList>
            <consortium name="The Broad Institute Genomics Platform"/>
            <consortium name="The Broad Institute Genome Sequencing Center for Infectious Disease"/>
            <person name="Wu L."/>
            <person name="Ma J."/>
        </authorList>
    </citation>
    <scope>NUCLEOTIDE SEQUENCE [LARGE SCALE GENOMIC DNA]</scope>
    <source>
        <strain evidence="4">CECT 7649</strain>
    </source>
</reference>
<dbReference type="InterPro" id="IPR058748">
    <property type="entry name" value="PglY_5th"/>
</dbReference>
<dbReference type="Pfam" id="PF26381">
    <property type="entry name" value="BREX_PglY_5th"/>
    <property type="match status" value="1"/>
</dbReference>
<evidence type="ECO:0000313" key="4">
    <source>
        <dbReference type="Proteomes" id="UP001596496"/>
    </source>
</evidence>
<comment type="caution">
    <text evidence="3">The sequence shown here is derived from an EMBL/GenBank/DDBJ whole genome shotgun (WGS) entry which is preliminary data.</text>
</comment>
<proteinExistence type="predicted"/>
<feature type="domain" description="ATPase PglY C-terminal" evidence="2">
    <location>
        <begin position="1044"/>
        <end position="1219"/>
    </location>
</feature>
<dbReference type="Pfam" id="PF26382">
    <property type="entry name" value="BREX_PglY_6th"/>
    <property type="match status" value="1"/>
</dbReference>
<dbReference type="EMBL" id="JBHTCG010000004">
    <property type="protein sequence ID" value="MFC7382020.1"/>
    <property type="molecule type" value="Genomic_DNA"/>
</dbReference>
<evidence type="ECO:0000313" key="3">
    <source>
        <dbReference type="EMBL" id="MFC7382020.1"/>
    </source>
</evidence>
<sequence length="1295" mass="143014">MSSTMFLPQVKQVRVMTTPGQQPLLREFIDIPEEMSDSDFVLKLAEGVTDAESTLRDYVITDDLVANYDRALGLIKAAVTGNGSKAAYLHGSFGAGKSHFMAVLHALLRGEKAARERKEFAGLLARHDWLVGRRFLLVPFHLLDAKSLEHRVLGRYVDYVRALEPGSPIPAVHRTDALLEQARHLRAQIGDQAFIRGLPGGDGPAEPDEWGDTAAFWTPEKLDAAFAGSHADAADGDTDHPVALTPGDTLRRRLVNDLLQTWNRGFFTNAKEDAEGYVSLDRGLWELSRHAKDLGYDALILFLDELILWLANSVGDSKFVAREVQKITNFVESGDATRPVPVISLIARQRDLRELVGQEVIGAVELGFQDTLDLAKGRFDTITLEDRNLPEITRQRLLTPKDSTAEAAIARAFDQTGKVRREVWDTLLGTGDATGADIEAFRKTYPFSPAFMDTLVHISSALQRSRTALKLMRRILIRRRDDLRLGELIPLGDLYDVIAEGGDEPFTQKLKVEFEAAQKLYDTKLRPHLLSRYGDLTEEEISRVRRGEASDARLVARVRAFTGDDRLIKTLLLSALAPTVPALHNLTAGRLAALNHGSVTSPIPGGEVGQVARKVEEWAGQFNEIKFTKGDDPGVGLELVGIDVDSILENARNAGADTAGTRKNLVRKLLYKELGVTETGEYGGDRYDFAWRGSRRSVEVVFGNIRDHDDLRDDVFHPAGPASWRLIIDYPFDEGDYTPADDRNRVQMMFAKGFRDRTLCWVPASLSTERTQDLRKLVTIEYALHGQRFEELAKDLGPTDRHRARQTLSGQRDVLQGRLTDTLRQAYGLTIKQQGDVVTGFDDHLLSLSEELHPRLPSGASLAEAMHRLAGQMMTSQFPAHPDFDPDGAGATAVVKPGDARLVLDYVRKAVESPDGRVEVDRPHRATMRRIANPLLLGEMHEAAFVLGTHWRRHIHQCVAQDGVDGDLKVPALAGWINGADGRPDARGMDRLVVHLVIACFAEQTDRAWVQHGGPVNPELTQIRDDMALREQKPPSEEVWEAARRRAMDLFGQNPPAARRARLAGLFARALSDDARRFRDAAHQLVAELENHHDMLGLHLEAKDGRLRTARLAADLLDGLTSQHAKLEIIERLATADVGEAPERAGTSIKSAATVVAALRAARWDSFALIADLPEPHRTRAGLILGELRQVALADELTLPLVPALAKAASAASRLLRDAVTPPSRPPATAKVVYQGPVSLLEESLTRLLDEARTLPAPDSDLERKLSDLLAHARELAKADPQAAVEISMRSVPRS</sequence>
<accession>A0ABW2P1R7</accession>
<name>A0ABW2P1R7_9ACTN</name>
<evidence type="ECO:0000259" key="1">
    <source>
        <dbReference type="Pfam" id="PF26381"/>
    </source>
</evidence>
<feature type="domain" description="ATPase PglY 5th" evidence="1">
    <location>
        <begin position="899"/>
        <end position="1002"/>
    </location>
</feature>
<dbReference type="Proteomes" id="UP001596496">
    <property type="component" value="Unassembled WGS sequence"/>
</dbReference>
<dbReference type="RefSeq" id="WP_380825114.1">
    <property type="nucleotide sequence ID" value="NZ_JBHTCG010000004.1"/>
</dbReference>
<evidence type="ECO:0000259" key="2">
    <source>
        <dbReference type="Pfam" id="PF26382"/>
    </source>
</evidence>
<gene>
    <name evidence="3" type="ORF">ACFQSB_07360</name>
</gene>
<keyword evidence="4" id="KW-1185">Reference proteome</keyword>